<accession>A0A835HE04</accession>
<dbReference type="SUPFAM" id="SSF56112">
    <property type="entry name" value="Protein kinase-like (PK-like)"/>
    <property type="match status" value="1"/>
</dbReference>
<proteinExistence type="predicted"/>
<dbReference type="Gene3D" id="1.10.510.10">
    <property type="entry name" value="Transferase(Phosphotransferase) domain 1"/>
    <property type="match status" value="1"/>
</dbReference>
<dbReference type="InterPro" id="IPR011009">
    <property type="entry name" value="Kinase-like_dom_sf"/>
</dbReference>
<gene>
    <name evidence="1" type="ORF">IFM89_019952</name>
</gene>
<dbReference type="Proteomes" id="UP000631114">
    <property type="component" value="Unassembled WGS sequence"/>
</dbReference>
<keyword evidence="2" id="KW-1185">Reference proteome</keyword>
<reference evidence="1 2" key="1">
    <citation type="submission" date="2020-10" db="EMBL/GenBank/DDBJ databases">
        <title>The Coptis chinensis genome and diversification of protoberbering-type alkaloids.</title>
        <authorList>
            <person name="Wang B."/>
            <person name="Shu S."/>
            <person name="Song C."/>
            <person name="Liu Y."/>
        </authorList>
    </citation>
    <scope>NUCLEOTIDE SEQUENCE [LARGE SCALE GENOMIC DNA]</scope>
    <source>
        <strain evidence="1">HL-2020</strain>
        <tissue evidence="1">Leaf</tissue>
    </source>
</reference>
<evidence type="ECO:0000313" key="1">
    <source>
        <dbReference type="EMBL" id="KAF9597584.1"/>
    </source>
</evidence>
<evidence type="ECO:0000313" key="2">
    <source>
        <dbReference type="Proteomes" id="UP000631114"/>
    </source>
</evidence>
<sequence>MVPTLYLADCGYCLMCPGRIHLVLEYCRGGDLSAYIQRHGKVPEATAKHFMLQLGTSSIAKSDNLCHVDMEADDKEIRRGSDLRGSASFYCVKEEIHLRWSAVARVVQRFQELFSQTKYKEAAELAMTL</sequence>
<dbReference type="OrthoDB" id="1702496at2759"/>
<name>A0A835HE04_9MAGN</name>
<dbReference type="AlphaFoldDB" id="A0A835HE04"/>
<evidence type="ECO:0008006" key="3">
    <source>
        <dbReference type="Google" id="ProtNLM"/>
    </source>
</evidence>
<protein>
    <recommendedName>
        <fullName evidence="3">Protein kinase domain-containing protein</fullName>
    </recommendedName>
</protein>
<dbReference type="EMBL" id="JADFTS010000007">
    <property type="protein sequence ID" value="KAF9597584.1"/>
    <property type="molecule type" value="Genomic_DNA"/>
</dbReference>
<organism evidence="1 2">
    <name type="scientific">Coptis chinensis</name>
    <dbReference type="NCBI Taxonomy" id="261450"/>
    <lineage>
        <taxon>Eukaryota</taxon>
        <taxon>Viridiplantae</taxon>
        <taxon>Streptophyta</taxon>
        <taxon>Embryophyta</taxon>
        <taxon>Tracheophyta</taxon>
        <taxon>Spermatophyta</taxon>
        <taxon>Magnoliopsida</taxon>
        <taxon>Ranunculales</taxon>
        <taxon>Ranunculaceae</taxon>
        <taxon>Coptidoideae</taxon>
        <taxon>Coptis</taxon>
    </lineage>
</organism>
<comment type="caution">
    <text evidence="1">The sequence shown here is derived from an EMBL/GenBank/DDBJ whole genome shotgun (WGS) entry which is preliminary data.</text>
</comment>